<dbReference type="GO" id="GO:0032259">
    <property type="term" value="P:methylation"/>
    <property type="evidence" value="ECO:0007669"/>
    <property type="project" value="UniProtKB-KW"/>
</dbReference>
<dbReference type="PANTHER" id="PTHR12303:SF6">
    <property type="entry name" value="CARNOSINE N-METHYLTRANSFERASE"/>
    <property type="match status" value="1"/>
</dbReference>
<evidence type="ECO:0000256" key="2">
    <source>
        <dbReference type="ARBA" id="ARBA00012003"/>
    </source>
</evidence>
<dbReference type="AlphaFoldDB" id="A0AAF0J0G8"/>
<keyword evidence="5" id="KW-0949">S-adenosyl-L-methionine</keyword>
<evidence type="ECO:0000256" key="3">
    <source>
        <dbReference type="ARBA" id="ARBA00022603"/>
    </source>
</evidence>
<accession>A0AAF0J0G8</accession>
<keyword evidence="4 6" id="KW-0808">Transferase</keyword>
<dbReference type="EC" id="2.1.1.22" evidence="2"/>
<keyword evidence="3 6" id="KW-0489">Methyltransferase</keyword>
<dbReference type="SMART" id="SM01296">
    <property type="entry name" value="N2227"/>
    <property type="match status" value="1"/>
</dbReference>
<protein>
    <recommendedName>
        <fullName evidence="2">carnosine N-methyltransferase</fullName>
        <ecNumber evidence="2">2.1.1.22</ecNumber>
    </recommendedName>
</protein>
<keyword evidence="7" id="KW-1185">Reference proteome</keyword>
<proteinExistence type="inferred from homology"/>
<dbReference type="GO" id="GO:0030735">
    <property type="term" value="F:carnosine N-methyltransferase activity"/>
    <property type="evidence" value="ECO:0007669"/>
    <property type="project" value="UniProtKB-EC"/>
</dbReference>
<evidence type="ECO:0000256" key="1">
    <source>
        <dbReference type="ARBA" id="ARBA00010086"/>
    </source>
</evidence>
<gene>
    <name evidence="6" type="ORF">MEQU1_003615</name>
</gene>
<evidence type="ECO:0000313" key="7">
    <source>
        <dbReference type="Proteomes" id="UP001214415"/>
    </source>
</evidence>
<comment type="similarity">
    <text evidence="1">Belongs to the carnosine N-methyltransferase family.</text>
</comment>
<dbReference type="Pfam" id="PF07942">
    <property type="entry name" value="CARME"/>
    <property type="match status" value="1"/>
</dbReference>
<evidence type="ECO:0000256" key="5">
    <source>
        <dbReference type="ARBA" id="ARBA00022691"/>
    </source>
</evidence>
<evidence type="ECO:0000256" key="4">
    <source>
        <dbReference type="ARBA" id="ARBA00022679"/>
    </source>
</evidence>
<reference evidence="6" key="1">
    <citation type="submission" date="2023-03" db="EMBL/GenBank/DDBJ databases">
        <title>Mating type loci evolution in Malassezia.</title>
        <authorList>
            <person name="Coelho M.A."/>
        </authorList>
    </citation>
    <scope>NUCLEOTIDE SEQUENCE</scope>
    <source>
        <strain evidence="6">CBS 12830</strain>
    </source>
</reference>
<dbReference type="SUPFAM" id="SSF53335">
    <property type="entry name" value="S-adenosyl-L-methionine-dependent methyltransferases"/>
    <property type="match status" value="1"/>
</dbReference>
<dbReference type="EMBL" id="CP119907">
    <property type="protein sequence ID" value="WFD24909.1"/>
    <property type="molecule type" value="Genomic_DNA"/>
</dbReference>
<organism evidence="6 7">
    <name type="scientific">Malassezia equina</name>
    <dbReference type="NCBI Taxonomy" id="1381935"/>
    <lineage>
        <taxon>Eukaryota</taxon>
        <taxon>Fungi</taxon>
        <taxon>Dikarya</taxon>
        <taxon>Basidiomycota</taxon>
        <taxon>Ustilaginomycotina</taxon>
        <taxon>Malasseziomycetes</taxon>
        <taxon>Malasseziales</taxon>
        <taxon>Malasseziaceae</taxon>
        <taxon>Malassezia</taxon>
    </lineage>
</organism>
<sequence>MQDEAWDEEQKHFQAVLKAWSDYLPYSLHVNNGRRQSLYALPQAHQALLQGLQAPVPVPINGVPVQRGFRAKLNEIDDRIRRNADVLEQMAHFCRSFLGILDESQLAEGANSASNKVSERDQDRVRTAIKQMARDWGAQGAAERARVYQPIIEAVVRRRPPSHTEPVRVLVPGAGLGRLAFDFAQQGYCTQGNEFSYFMLIPAHFLLNCTQVVHEHTLFPYVHSGSNWHTSSDMLQPVRVPDVLPSTLDENSDFSMVAGEFLEVYGKEEERGAWDVVATCYFIDTAKNVLRYLEVINAVLPIGGLWVNAGPLLWHFEHEPDTSVELTLEEVLELLPHFGFKLEEQRILEPQTYTGIPNSMLSHQYTPVFWVGRKVRDQGRAPVV</sequence>
<dbReference type="InterPro" id="IPR029063">
    <property type="entry name" value="SAM-dependent_MTases_sf"/>
</dbReference>
<dbReference type="PANTHER" id="PTHR12303">
    <property type="entry name" value="CARNOSINE N-METHYLTRANSFERASE"/>
    <property type="match status" value="1"/>
</dbReference>
<dbReference type="Proteomes" id="UP001214415">
    <property type="component" value="Chromosome 8"/>
</dbReference>
<evidence type="ECO:0000313" key="6">
    <source>
        <dbReference type="EMBL" id="WFD24909.1"/>
    </source>
</evidence>
<name>A0AAF0J0G8_9BASI</name>
<dbReference type="InterPro" id="IPR012901">
    <property type="entry name" value="CARME"/>
</dbReference>
<dbReference type="Gene3D" id="3.40.50.150">
    <property type="entry name" value="Vaccinia Virus protein VP39"/>
    <property type="match status" value="1"/>
</dbReference>